<dbReference type="PANTHER" id="PTHR11799">
    <property type="entry name" value="PARAOXONASE"/>
    <property type="match status" value="1"/>
</dbReference>
<evidence type="ECO:0000313" key="7">
    <source>
        <dbReference type="EMBL" id="RKP10869.1"/>
    </source>
</evidence>
<dbReference type="EMBL" id="KZ992434">
    <property type="protein sequence ID" value="RKP10869.1"/>
    <property type="molecule type" value="Genomic_DNA"/>
</dbReference>
<dbReference type="GO" id="GO:0004064">
    <property type="term" value="F:arylesterase activity"/>
    <property type="evidence" value="ECO:0007669"/>
    <property type="project" value="InterPro"/>
</dbReference>
<comment type="cofactor">
    <cofactor evidence="5">
        <name>Ca(2+)</name>
        <dbReference type="ChEBI" id="CHEBI:29108"/>
    </cofactor>
    <text evidence="5">Binds 2 calcium ions per subunit.</text>
</comment>
<evidence type="ECO:0000256" key="3">
    <source>
        <dbReference type="ARBA" id="ARBA00023157"/>
    </source>
</evidence>
<keyword evidence="8" id="KW-1185">Reference proteome</keyword>
<protein>
    <recommendedName>
        <fullName evidence="9">Calcium-dependent phosphotriesterase</fullName>
    </recommendedName>
</protein>
<accession>A0A4V1IXF4</accession>
<evidence type="ECO:0000256" key="2">
    <source>
        <dbReference type="ARBA" id="ARBA00022801"/>
    </source>
</evidence>
<dbReference type="OrthoDB" id="5307922at2759"/>
<organism evidence="7 8">
    <name type="scientific">Thamnocephalis sphaerospora</name>
    <dbReference type="NCBI Taxonomy" id="78915"/>
    <lineage>
        <taxon>Eukaryota</taxon>
        <taxon>Fungi</taxon>
        <taxon>Fungi incertae sedis</taxon>
        <taxon>Zoopagomycota</taxon>
        <taxon>Zoopagomycotina</taxon>
        <taxon>Zoopagomycetes</taxon>
        <taxon>Zoopagales</taxon>
        <taxon>Sigmoideomycetaceae</taxon>
        <taxon>Thamnocephalis</taxon>
    </lineage>
</organism>
<feature type="binding site" evidence="5">
    <location>
        <position position="285"/>
    </location>
    <ligand>
        <name>Ca(2+)</name>
        <dbReference type="ChEBI" id="CHEBI:29108"/>
        <label>1</label>
        <note>catalytic</note>
    </ligand>
</feature>
<dbReference type="AlphaFoldDB" id="A0A4V1IXF4"/>
<dbReference type="Gene3D" id="2.120.10.30">
    <property type="entry name" value="TolB, C-terminal domain"/>
    <property type="match status" value="1"/>
</dbReference>
<dbReference type="GO" id="GO:0046872">
    <property type="term" value="F:metal ion binding"/>
    <property type="evidence" value="ECO:0007669"/>
    <property type="project" value="UniProtKB-KW"/>
</dbReference>
<gene>
    <name evidence="7" type="ORF">THASP1DRAFT_27354</name>
</gene>
<evidence type="ECO:0000256" key="1">
    <source>
        <dbReference type="ARBA" id="ARBA00008595"/>
    </source>
</evidence>
<dbReference type="SUPFAM" id="SSF63829">
    <property type="entry name" value="Calcium-dependent phosphotriesterase"/>
    <property type="match status" value="1"/>
</dbReference>
<dbReference type="InterPro" id="IPR011042">
    <property type="entry name" value="6-blade_b-propeller_TolB-like"/>
</dbReference>
<dbReference type="InterPro" id="IPR002640">
    <property type="entry name" value="Arylesterase"/>
</dbReference>
<proteinExistence type="inferred from homology"/>
<feature type="region of interest" description="Disordered" evidence="6">
    <location>
        <begin position="1"/>
        <end position="22"/>
    </location>
</feature>
<dbReference type="Proteomes" id="UP000271241">
    <property type="component" value="Unassembled WGS sequence"/>
</dbReference>
<evidence type="ECO:0008006" key="9">
    <source>
        <dbReference type="Google" id="ProtNLM"/>
    </source>
</evidence>
<comment type="similarity">
    <text evidence="1">Belongs to the paraoxonase family.</text>
</comment>
<feature type="binding site" evidence="5">
    <location>
        <position position="286"/>
    </location>
    <ligand>
        <name>Ca(2+)</name>
        <dbReference type="ChEBI" id="CHEBI:29108"/>
        <label>1</label>
        <note>catalytic</note>
    </ligand>
</feature>
<keyword evidence="4" id="KW-0325">Glycoprotein</keyword>
<evidence type="ECO:0000256" key="5">
    <source>
        <dbReference type="PIRSR" id="PIRSR602640-2"/>
    </source>
</evidence>
<keyword evidence="5" id="KW-0106">Calcium</keyword>
<dbReference type="PANTHER" id="PTHR11799:SF12">
    <property type="entry name" value="PARAOXONASE-RELATED"/>
    <property type="match status" value="1"/>
</dbReference>
<dbReference type="Pfam" id="PF01731">
    <property type="entry name" value="Arylesterase"/>
    <property type="match status" value="1"/>
</dbReference>
<keyword evidence="2" id="KW-0378">Hydrolase</keyword>
<name>A0A4V1IXF4_9FUNG</name>
<evidence type="ECO:0000256" key="6">
    <source>
        <dbReference type="SAM" id="MobiDB-lite"/>
    </source>
</evidence>
<keyword evidence="3" id="KW-1015">Disulfide bond</keyword>
<sequence>MASDKSKAKSAAKKNSSKAAKSGGGNVLLVALAIALIPVLAFVVPEAGRLYHLTGLSHTPTLTEQTCKHVTADRLEGCEDLAIHHRSGRVFLSCGSVATGKLDELKIAGLETVGLRSQGLGIWDPVVDDRSKKTSAAGDSDAIVIMVVNHRSNESVIEIIEHQPGTTEAVLVETARHPLIQAPNGVLPVSARSFYVSNDLYNTDSKGRMFEMLTAREWGGVVFRSEDGEAVQAANGIGFANGLGTNYNRDLIYVASSYKKVLVYERRVDNVLSLRDQIDVPVLADNLRVNPVDGSILVAGNTRFLEFLKAMTDPTARAHVEVVRIANNTGSDAYYGVKYTQKTIFGDYSLESTPLSTADYSPQYNKLVLSTIVNPGFLVCDKTL</sequence>
<dbReference type="InterPro" id="IPR051288">
    <property type="entry name" value="Serum_paraoxonase/arylesterase"/>
</dbReference>
<feature type="binding site" evidence="5">
    <location>
        <position position="184"/>
    </location>
    <ligand>
        <name>Ca(2+)</name>
        <dbReference type="ChEBI" id="CHEBI:29108"/>
        <label>1</label>
        <note>catalytic</note>
    </ligand>
</feature>
<evidence type="ECO:0000313" key="8">
    <source>
        <dbReference type="Proteomes" id="UP000271241"/>
    </source>
</evidence>
<evidence type="ECO:0000256" key="4">
    <source>
        <dbReference type="ARBA" id="ARBA00023180"/>
    </source>
</evidence>
<keyword evidence="5" id="KW-0479">Metal-binding</keyword>
<feature type="binding site" evidence="5">
    <location>
        <position position="241"/>
    </location>
    <ligand>
        <name>Ca(2+)</name>
        <dbReference type="ChEBI" id="CHEBI:29108"/>
        <label>1</label>
        <note>catalytic</note>
    </ligand>
</feature>
<reference evidence="8" key="1">
    <citation type="journal article" date="2018" name="Nat. Microbiol.">
        <title>Leveraging single-cell genomics to expand the fungal tree of life.</title>
        <authorList>
            <person name="Ahrendt S.R."/>
            <person name="Quandt C.A."/>
            <person name="Ciobanu D."/>
            <person name="Clum A."/>
            <person name="Salamov A."/>
            <person name="Andreopoulos B."/>
            <person name="Cheng J.F."/>
            <person name="Woyke T."/>
            <person name="Pelin A."/>
            <person name="Henrissat B."/>
            <person name="Reynolds N.K."/>
            <person name="Benny G.L."/>
            <person name="Smith M.E."/>
            <person name="James T.Y."/>
            <person name="Grigoriev I.V."/>
        </authorList>
    </citation>
    <scope>NUCLEOTIDE SEQUENCE [LARGE SCALE GENOMIC DNA]</scope>
    <source>
        <strain evidence="8">RSA 1356</strain>
    </source>
</reference>